<reference evidence="2 3" key="1">
    <citation type="submission" date="2023-11" db="EMBL/GenBank/DDBJ databases">
        <title>MicrobeMod: A computational toolkit for identifying prokaryotic methylation and restriction-modification with nanopore sequencing.</title>
        <authorList>
            <person name="Crits-Christoph A."/>
            <person name="Kang S.C."/>
            <person name="Lee H."/>
            <person name="Ostrov N."/>
        </authorList>
    </citation>
    <scope>NUCLEOTIDE SEQUENCE [LARGE SCALE GENOMIC DNA]</scope>
    <source>
        <strain evidence="2 3">DSMZ 700</strain>
    </source>
</reference>
<dbReference type="RefSeq" id="WP_319614094.1">
    <property type="nucleotide sequence ID" value="NZ_JAWXYB010000018.1"/>
</dbReference>
<proteinExistence type="predicted"/>
<comment type="caution">
    <text evidence="2">The sequence shown here is derived from an EMBL/GenBank/DDBJ whole genome shotgun (WGS) entry which is preliminary data.</text>
</comment>
<keyword evidence="3" id="KW-1185">Reference proteome</keyword>
<organism evidence="2 3">
    <name type="scientific">Acidiphilium acidophilum</name>
    <name type="common">Thiobacillus acidophilus</name>
    <dbReference type="NCBI Taxonomy" id="76588"/>
    <lineage>
        <taxon>Bacteria</taxon>
        <taxon>Pseudomonadati</taxon>
        <taxon>Pseudomonadota</taxon>
        <taxon>Alphaproteobacteria</taxon>
        <taxon>Acetobacterales</taxon>
        <taxon>Acidocellaceae</taxon>
        <taxon>Acidiphilium</taxon>
    </lineage>
</organism>
<dbReference type="EMBL" id="JAWXYB010000018">
    <property type="protein sequence ID" value="MDX5931173.1"/>
    <property type="molecule type" value="Genomic_DNA"/>
</dbReference>
<gene>
    <name evidence="2" type="ORF">SIL87_10390</name>
</gene>
<dbReference type="Proteomes" id="UP001279553">
    <property type="component" value="Unassembled WGS sequence"/>
</dbReference>
<protein>
    <submittedName>
        <fullName evidence="2">Uncharacterized protein</fullName>
    </submittedName>
</protein>
<dbReference type="AlphaFoldDB" id="A0AAW9DS51"/>
<accession>A0AAW9DS51</accession>
<evidence type="ECO:0000256" key="1">
    <source>
        <dbReference type="SAM" id="MobiDB-lite"/>
    </source>
</evidence>
<feature type="region of interest" description="Disordered" evidence="1">
    <location>
        <begin position="20"/>
        <end position="62"/>
    </location>
</feature>
<sequence>MHHRSLIEIAFAAMGITYEGAGPGTVKQPQRESGPVPIDDDEDWMGSLAIGPDDGQNGDGVA</sequence>
<name>A0AAW9DS51_ACIAO</name>
<evidence type="ECO:0000313" key="3">
    <source>
        <dbReference type="Proteomes" id="UP001279553"/>
    </source>
</evidence>
<evidence type="ECO:0000313" key="2">
    <source>
        <dbReference type="EMBL" id="MDX5931173.1"/>
    </source>
</evidence>